<dbReference type="SUPFAM" id="SSF53850">
    <property type="entry name" value="Periplasmic binding protein-like II"/>
    <property type="match status" value="1"/>
</dbReference>
<comment type="caution">
    <text evidence="3">The sequence shown here is derived from an EMBL/GenBank/DDBJ whole genome shotgun (WGS) entry which is preliminary data.</text>
</comment>
<dbReference type="Pfam" id="PF03466">
    <property type="entry name" value="LysR_substrate"/>
    <property type="match status" value="1"/>
</dbReference>
<dbReference type="EMBL" id="JAXCLW010000001">
    <property type="protein sequence ID" value="MDY0881438.1"/>
    <property type="molecule type" value="Genomic_DNA"/>
</dbReference>
<dbReference type="Proteomes" id="UP001279642">
    <property type="component" value="Unassembled WGS sequence"/>
</dbReference>
<organism evidence="3 4">
    <name type="scientific">Dongia soli</name>
    <dbReference type="NCBI Taxonomy" id="600628"/>
    <lineage>
        <taxon>Bacteria</taxon>
        <taxon>Pseudomonadati</taxon>
        <taxon>Pseudomonadota</taxon>
        <taxon>Alphaproteobacteria</taxon>
        <taxon>Rhodospirillales</taxon>
        <taxon>Dongiaceae</taxon>
        <taxon>Dongia</taxon>
    </lineage>
</organism>
<evidence type="ECO:0000313" key="4">
    <source>
        <dbReference type="Proteomes" id="UP001279642"/>
    </source>
</evidence>
<dbReference type="InterPro" id="IPR058163">
    <property type="entry name" value="LysR-type_TF_proteobact-type"/>
</dbReference>
<proteinExistence type="inferred from homology"/>
<dbReference type="PANTHER" id="PTHR30537:SF3">
    <property type="entry name" value="TRANSCRIPTIONAL REGULATORY PROTEIN"/>
    <property type="match status" value="1"/>
</dbReference>
<sequence length="249" mass="27040">MAEAAERIETETASLGREIAGRDHRLTGQLRVTSSDTLASRLVTGHFARFRQMHPGIVVELTVDNRVLSLSRREADIALRPARPREGDLFGRKLADIAWAVYGAPALLTSRSPFENPAKLADMPMIGWSADANGIPASEWLAALVTPTAWVYRSNSLVNQFMAAKAGIGLAVLPCYLADPDSELQRAIAAPISELMRELWIVTHSDLRRTARVRAFFDVVGDGLASERALFAGEYPRLGSHPGVVAAGI</sequence>
<dbReference type="InterPro" id="IPR005119">
    <property type="entry name" value="LysR_subst-bd"/>
</dbReference>
<comment type="similarity">
    <text evidence="1">Belongs to the LysR transcriptional regulatory family.</text>
</comment>
<dbReference type="PANTHER" id="PTHR30537">
    <property type="entry name" value="HTH-TYPE TRANSCRIPTIONAL REGULATOR"/>
    <property type="match status" value="1"/>
</dbReference>
<evidence type="ECO:0000313" key="3">
    <source>
        <dbReference type="EMBL" id="MDY0881438.1"/>
    </source>
</evidence>
<feature type="domain" description="LysR substrate-binding" evidence="2">
    <location>
        <begin position="25"/>
        <end position="223"/>
    </location>
</feature>
<accession>A0ABU5E5G1</accession>
<reference evidence="3 4" key="1">
    <citation type="journal article" date="2016" name="Antonie Van Leeuwenhoek">
        <title>Dongia soli sp. nov., isolated from soil from Dokdo, Korea.</title>
        <authorList>
            <person name="Kim D.U."/>
            <person name="Lee H."/>
            <person name="Kim H."/>
            <person name="Kim S.G."/>
            <person name="Ka J.O."/>
        </authorList>
    </citation>
    <scope>NUCLEOTIDE SEQUENCE [LARGE SCALE GENOMIC DNA]</scope>
    <source>
        <strain evidence="3 4">D78</strain>
    </source>
</reference>
<evidence type="ECO:0000259" key="2">
    <source>
        <dbReference type="Pfam" id="PF03466"/>
    </source>
</evidence>
<gene>
    <name evidence="3" type="ORF">SMD27_01145</name>
</gene>
<keyword evidence="4" id="KW-1185">Reference proteome</keyword>
<protein>
    <submittedName>
        <fullName evidence="3">LysR substrate-binding domain-containing protein</fullName>
    </submittedName>
</protein>
<dbReference type="RefSeq" id="WP_320506503.1">
    <property type="nucleotide sequence ID" value="NZ_JAXCLW010000001.1"/>
</dbReference>
<evidence type="ECO:0000256" key="1">
    <source>
        <dbReference type="ARBA" id="ARBA00009437"/>
    </source>
</evidence>
<dbReference type="Gene3D" id="3.40.190.290">
    <property type="match status" value="1"/>
</dbReference>
<name>A0ABU5E5G1_9PROT</name>